<gene>
    <name evidence="2" type="ordered locus">Aeqsu_1787</name>
</gene>
<dbReference type="Proteomes" id="UP000006049">
    <property type="component" value="Chromosome"/>
</dbReference>
<dbReference type="STRING" id="746697.Aeqsu_1787"/>
<organism evidence="2 3">
    <name type="scientific">Aequorivita sublithincola (strain DSM 14238 / LMG 21431 / ACAM 643 / 9-3)</name>
    <dbReference type="NCBI Taxonomy" id="746697"/>
    <lineage>
        <taxon>Bacteria</taxon>
        <taxon>Pseudomonadati</taxon>
        <taxon>Bacteroidota</taxon>
        <taxon>Flavobacteriia</taxon>
        <taxon>Flavobacteriales</taxon>
        <taxon>Flavobacteriaceae</taxon>
        <taxon>Aequorivita</taxon>
    </lineage>
</organism>
<evidence type="ECO:0000313" key="2">
    <source>
        <dbReference type="EMBL" id="AFL81266.1"/>
    </source>
</evidence>
<dbReference type="InterPro" id="IPR011067">
    <property type="entry name" value="Plasmid_toxin/cell-grow_inhib"/>
</dbReference>
<dbReference type="RefSeq" id="WP_014782521.1">
    <property type="nucleotide sequence ID" value="NC_018013.1"/>
</dbReference>
<accession>I3YW98</accession>
<evidence type="ECO:0000256" key="1">
    <source>
        <dbReference type="PIRNR" id="PIRNR033490"/>
    </source>
</evidence>
<keyword evidence="3" id="KW-1185">Reference proteome</keyword>
<dbReference type="GO" id="GO:0004521">
    <property type="term" value="F:RNA endonuclease activity"/>
    <property type="evidence" value="ECO:0007669"/>
    <property type="project" value="TreeGrafter"/>
</dbReference>
<dbReference type="GO" id="GO:0006402">
    <property type="term" value="P:mRNA catabolic process"/>
    <property type="evidence" value="ECO:0007669"/>
    <property type="project" value="TreeGrafter"/>
</dbReference>
<dbReference type="InterPro" id="IPR003477">
    <property type="entry name" value="PemK-like"/>
</dbReference>
<reference evidence="2 3" key="1">
    <citation type="submission" date="2012-06" db="EMBL/GenBank/DDBJ databases">
        <title>The complete genome of Aequorivita sublithincola DSM 14238.</title>
        <authorList>
            <consortium name="US DOE Joint Genome Institute (JGI-PGF)"/>
            <person name="Lucas S."/>
            <person name="Copeland A."/>
            <person name="Lapidus A."/>
            <person name="Goodwin L."/>
            <person name="Pitluck S."/>
            <person name="Peters L."/>
            <person name="Munk A.C.C."/>
            <person name="Kyrpides N."/>
            <person name="Mavromatis K."/>
            <person name="Pagani I."/>
            <person name="Ivanova N."/>
            <person name="Ovchinnikova G."/>
            <person name="Zeytun A."/>
            <person name="Detter J.C."/>
            <person name="Han C."/>
            <person name="Land M."/>
            <person name="Hauser L."/>
            <person name="Markowitz V."/>
            <person name="Cheng J.-F."/>
            <person name="Hugenholtz P."/>
            <person name="Woyke T."/>
            <person name="Wu D."/>
            <person name="Tindall B."/>
            <person name="Faehnrich R."/>
            <person name="Brambilla E."/>
            <person name="Klenk H.-P."/>
            <person name="Eisen J.A."/>
        </authorList>
    </citation>
    <scope>NUCLEOTIDE SEQUENCE [LARGE SCALE GENOMIC DNA]</scope>
    <source>
        <strain evidence="3">DSM 14238 / LMG 21431 / ACAM 643 / 9-3</strain>
    </source>
</reference>
<dbReference type="KEGG" id="asl:Aeqsu_1787"/>
<dbReference type="EMBL" id="CP003280">
    <property type="protein sequence ID" value="AFL81266.1"/>
    <property type="molecule type" value="Genomic_DNA"/>
</dbReference>
<comment type="similarity">
    <text evidence="1">Belongs to the PemK/MazF family.</text>
</comment>
<dbReference type="OrthoDB" id="9808744at2"/>
<dbReference type="PIRSF" id="PIRSF033490">
    <property type="entry name" value="MazF"/>
    <property type="match status" value="1"/>
</dbReference>
<dbReference type="EC" id="3.1.-.-" evidence="1"/>
<dbReference type="PANTHER" id="PTHR33988">
    <property type="entry name" value="ENDORIBONUCLEASE MAZF-RELATED"/>
    <property type="match status" value="1"/>
</dbReference>
<dbReference type="SUPFAM" id="SSF50118">
    <property type="entry name" value="Cell growth inhibitor/plasmid maintenance toxic component"/>
    <property type="match status" value="1"/>
</dbReference>
<dbReference type="eggNOG" id="COG2337">
    <property type="taxonomic scope" value="Bacteria"/>
</dbReference>
<evidence type="ECO:0000313" key="3">
    <source>
        <dbReference type="Proteomes" id="UP000006049"/>
    </source>
</evidence>
<name>I3YW98_AEQSU</name>
<dbReference type="HOGENOM" id="CLU_121823_1_3_10"/>
<comment type="function">
    <text evidence="1">Toxic component of a type II toxin-antitoxin (TA) system.</text>
</comment>
<keyword evidence="1" id="KW-0378">Hydrolase</keyword>
<dbReference type="GO" id="GO:0003677">
    <property type="term" value="F:DNA binding"/>
    <property type="evidence" value="ECO:0007669"/>
    <property type="project" value="InterPro"/>
</dbReference>
<dbReference type="Gene3D" id="2.30.30.110">
    <property type="match status" value="1"/>
</dbReference>
<keyword evidence="1" id="KW-0540">Nuclease</keyword>
<keyword evidence="1" id="KW-0255">Endonuclease</keyword>
<dbReference type="AlphaFoldDB" id="I3YW98"/>
<dbReference type="GO" id="GO:0016787">
    <property type="term" value="F:hydrolase activity"/>
    <property type="evidence" value="ECO:0007669"/>
    <property type="project" value="UniProtKB-KW"/>
</dbReference>
<dbReference type="GO" id="GO:0016075">
    <property type="term" value="P:rRNA catabolic process"/>
    <property type="evidence" value="ECO:0007669"/>
    <property type="project" value="TreeGrafter"/>
</dbReference>
<sequence length="110" mass="12467">MNQGDIYEIFLDPTLGSEQRGRRPAIILSGSGINKIMNTVIVVPLTTKLKYYNDNLILEPNTTNGLKNTSEALPIHIRAIDKKRLQNKMGNIEESEIKILKKSLDKILKY</sequence>
<protein>
    <recommendedName>
        <fullName evidence="1">mRNA interferase</fullName>
        <ecNumber evidence="1">3.1.-.-</ecNumber>
    </recommendedName>
</protein>
<dbReference type="Pfam" id="PF02452">
    <property type="entry name" value="PemK_toxin"/>
    <property type="match status" value="1"/>
</dbReference>
<proteinExistence type="inferred from homology"/>